<dbReference type="Pfam" id="PF00563">
    <property type="entry name" value="EAL"/>
    <property type="match status" value="1"/>
</dbReference>
<organism evidence="2 3">
    <name type="scientific">Chromobacterium piscinae</name>
    <dbReference type="NCBI Taxonomy" id="686831"/>
    <lineage>
        <taxon>Bacteria</taxon>
        <taxon>Pseudomonadati</taxon>
        <taxon>Pseudomonadota</taxon>
        <taxon>Betaproteobacteria</taxon>
        <taxon>Neisseriales</taxon>
        <taxon>Chromobacteriaceae</taxon>
        <taxon>Chromobacterium</taxon>
    </lineage>
</organism>
<dbReference type="Gene3D" id="3.20.20.450">
    <property type="entry name" value="EAL domain"/>
    <property type="match status" value="1"/>
</dbReference>
<dbReference type="SUPFAM" id="SSF141868">
    <property type="entry name" value="EAL domain-like"/>
    <property type="match status" value="1"/>
</dbReference>
<dbReference type="Proteomes" id="UP001438292">
    <property type="component" value="Unassembled WGS sequence"/>
</dbReference>
<dbReference type="PANTHER" id="PTHR33121">
    <property type="entry name" value="CYCLIC DI-GMP PHOSPHODIESTERASE PDEF"/>
    <property type="match status" value="1"/>
</dbReference>
<gene>
    <name evidence="2" type="ORF">ABH309_23255</name>
</gene>
<sequence length="139" mass="15616">PPARFIPVAEECGLIVALGEQILEKSLRQLASWHEAGFPLPSVSVNLSARQLERQDFPQHVARLLKRYRLEPRHLELEITESVIMATEDAVNILAELRAQGIRLSIDDFGTGYSSLSYLRQLPVQVLKVDRSFILGIGK</sequence>
<dbReference type="PROSITE" id="PS50883">
    <property type="entry name" value="EAL"/>
    <property type="match status" value="1"/>
</dbReference>
<evidence type="ECO:0000313" key="2">
    <source>
        <dbReference type="EMBL" id="MEO3957365.1"/>
    </source>
</evidence>
<evidence type="ECO:0000313" key="3">
    <source>
        <dbReference type="Proteomes" id="UP001438292"/>
    </source>
</evidence>
<evidence type="ECO:0000259" key="1">
    <source>
        <dbReference type="PROSITE" id="PS50883"/>
    </source>
</evidence>
<feature type="non-terminal residue" evidence="2">
    <location>
        <position position="1"/>
    </location>
</feature>
<keyword evidence="3" id="KW-1185">Reference proteome</keyword>
<feature type="non-terminal residue" evidence="2">
    <location>
        <position position="139"/>
    </location>
</feature>
<dbReference type="InterPro" id="IPR001633">
    <property type="entry name" value="EAL_dom"/>
</dbReference>
<dbReference type="CDD" id="cd01948">
    <property type="entry name" value="EAL"/>
    <property type="match status" value="1"/>
</dbReference>
<protein>
    <submittedName>
        <fullName evidence="2">EAL domain-containing protein</fullName>
    </submittedName>
</protein>
<dbReference type="InterPro" id="IPR050706">
    <property type="entry name" value="Cyclic-di-GMP_PDE-like"/>
</dbReference>
<reference evidence="2 3" key="1">
    <citation type="submission" date="2024-05" db="EMBL/GenBank/DDBJ databases">
        <authorList>
            <person name="De Oliveira J.P."/>
            <person name="Noriler S.A."/>
            <person name="De Oliveira A.G."/>
            <person name="Sipoli D.S."/>
        </authorList>
    </citation>
    <scope>NUCLEOTIDE SEQUENCE [LARGE SCALE GENOMIC DNA]</scope>
    <source>
        <strain evidence="2 3">LABIM186</strain>
    </source>
</reference>
<feature type="domain" description="EAL" evidence="1">
    <location>
        <begin position="1"/>
        <end position="139"/>
    </location>
</feature>
<name>A0ABV0HBB7_9NEIS</name>
<dbReference type="InterPro" id="IPR035919">
    <property type="entry name" value="EAL_sf"/>
</dbReference>
<accession>A0ABV0HBB7</accession>
<comment type="caution">
    <text evidence="2">The sequence shown here is derived from an EMBL/GenBank/DDBJ whole genome shotgun (WGS) entry which is preliminary data.</text>
</comment>
<dbReference type="EMBL" id="JBDQQU010000342">
    <property type="protein sequence ID" value="MEO3957365.1"/>
    <property type="molecule type" value="Genomic_DNA"/>
</dbReference>
<dbReference type="PANTHER" id="PTHR33121:SF70">
    <property type="entry name" value="SIGNALING PROTEIN YKOW"/>
    <property type="match status" value="1"/>
</dbReference>
<proteinExistence type="predicted"/>
<dbReference type="RefSeq" id="WP_347788119.1">
    <property type="nucleotide sequence ID" value="NZ_JBDQQU010000342.1"/>
</dbReference>
<dbReference type="SMART" id="SM00052">
    <property type="entry name" value="EAL"/>
    <property type="match status" value="1"/>
</dbReference>